<accession>A0A438NB11</accession>
<organism evidence="2 3">
    <name type="scientific">Exophiala mesophila</name>
    <name type="common">Black yeast-like fungus</name>
    <dbReference type="NCBI Taxonomy" id="212818"/>
    <lineage>
        <taxon>Eukaryota</taxon>
        <taxon>Fungi</taxon>
        <taxon>Dikarya</taxon>
        <taxon>Ascomycota</taxon>
        <taxon>Pezizomycotina</taxon>
        <taxon>Eurotiomycetes</taxon>
        <taxon>Chaetothyriomycetidae</taxon>
        <taxon>Chaetothyriales</taxon>
        <taxon>Herpotrichiellaceae</taxon>
        <taxon>Exophiala</taxon>
    </lineage>
</organism>
<dbReference type="EMBL" id="NAJM01000010">
    <property type="protein sequence ID" value="RVX72839.1"/>
    <property type="molecule type" value="Genomic_DNA"/>
</dbReference>
<gene>
    <name evidence="2" type="ORF">B0A52_03192</name>
</gene>
<sequence>MSTVTVTHKWRGSHTSRNGPKMDDTKINVLRQTQEQLAAKLLNRPGVSYVEYIVTVGDKNATSGWACYWTGDETYTFSDEDSSNEPNGHWRGTVTCHLSATFDRERLEQLARL</sequence>
<dbReference type="OrthoDB" id="5395862at2759"/>
<evidence type="ECO:0000313" key="3">
    <source>
        <dbReference type="Proteomes" id="UP000288859"/>
    </source>
</evidence>
<dbReference type="Proteomes" id="UP000288859">
    <property type="component" value="Unassembled WGS sequence"/>
</dbReference>
<evidence type="ECO:0000313" key="2">
    <source>
        <dbReference type="EMBL" id="RVX72839.1"/>
    </source>
</evidence>
<proteinExistence type="predicted"/>
<evidence type="ECO:0000256" key="1">
    <source>
        <dbReference type="SAM" id="MobiDB-lite"/>
    </source>
</evidence>
<reference evidence="2 3" key="1">
    <citation type="submission" date="2017-03" db="EMBL/GenBank/DDBJ databases">
        <title>Genomes of endolithic fungi from Antarctica.</title>
        <authorList>
            <person name="Coleine C."/>
            <person name="Masonjones S."/>
            <person name="Stajich J.E."/>
        </authorList>
    </citation>
    <scope>NUCLEOTIDE SEQUENCE [LARGE SCALE GENOMIC DNA]</scope>
    <source>
        <strain evidence="2 3">CCFEE 6314</strain>
    </source>
</reference>
<protein>
    <submittedName>
        <fullName evidence="2">Uncharacterized protein</fullName>
    </submittedName>
</protein>
<name>A0A438NB11_EXOME</name>
<comment type="caution">
    <text evidence="2">The sequence shown here is derived from an EMBL/GenBank/DDBJ whole genome shotgun (WGS) entry which is preliminary data.</text>
</comment>
<feature type="region of interest" description="Disordered" evidence="1">
    <location>
        <begin position="1"/>
        <end position="24"/>
    </location>
</feature>
<dbReference type="AlphaFoldDB" id="A0A438NB11"/>